<feature type="domain" description="YCII-related" evidence="2">
    <location>
        <begin position="1"/>
        <end position="82"/>
    </location>
</feature>
<dbReference type="EMBL" id="JABBXH010000001">
    <property type="protein sequence ID" value="NMP30134.1"/>
    <property type="molecule type" value="Genomic_DNA"/>
</dbReference>
<protein>
    <submittedName>
        <fullName evidence="3">YciI family protein</fullName>
    </submittedName>
</protein>
<accession>A0A7Y0L9I4</accession>
<dbReference type="InterPro" id="IPR005545">
    <property type="entry name" value="YCII"/>
</dbReference>
<dbReference type="SUPFAM" id="SSF54909">
    <property type="entry name" value="Dimeric alpha+beta barrel"/>
    <property type="match status" value="1"/>
</dbReference>
<organism evidence="3 4">
    <name type="scientific">Thalassotalea algicola</name>
    <dbReference type="NCBI Taxonomy" id="2716224"/>
    <lineage>
        <taxon>Bacteria</taxon>
        <taxon>Pseudomonadati</taxon>
        <taxon>Pseudomonadota</taxon>
        <taxon>Gammaproteobacteria</taxon>
        <taxon>Alteromonadales</taxon>
        <taxon>Colwelliaceae</taxon>
        <taxon>Thalassotalea</taxon>
    </lineage>
</organism>
<keyword evidence="4" id="KW-1185">Reference proteome</keyword>
<dbReference type="Pfam" id="PF03795">
    <property type="entry name" value="YCII"/>
    <property type="match status" value="1"/>
</dbReference>
<evidence type="ECO:0000259" key="2">
    <source>
        <dbReference type="Pfam" id="PF03795"/>
    </source>
</evidence>
<dbReference type="InterPro" id="IPR011008">
    <property type="entry name" value="Dimeric_a/b-barrel"/>
</dbReference>
<name>A0A7Y0L9I4_9GAMM</name>
<sequence length="105" mass="11905">MLFHFYCIDNPEKAHQFRLKKLQQHLDWVVQNMQSIKVAGPIKDSKSQNIIGSVYVVEADSAKQALAVLSEDPYHQAGIWQSISQQVFNDYAGTWVGGKNWPGTK</sequence>
<dbReference type="Proteomes" id="UP000568664">
    <property type="component" value="Unassembled WGS sequence"/>
</dbReference>
<dbReference type="Gene3D" id="3.30.70.1060">
    <property type="entry name" value="Dimeric alpha+beta barrel"/>
    <property type="match status" value="1"/>
</dbReference>
<gene>
    <name evidence="3" type="ORF">HII17_01045</name>
</gene>
<evidence type="ECO:0000313" key="3">
    <source>
        <dbReference type="EMBL" id="NMP30134.1"/>
    </source>
</evidence>
<comment type="caution">
    <text evidence="3">The sequence shown here is derived from an EMBL/GenBank/DDBJ whole genome shotgun (WGS) entry which is preliminary data.</text>
</comment>
<evidence type="ECO:0000256" key="1">
    <source>
        <dbReference type="ARBA" id="ARBA00007689"/>
    </source>
</evidence>
<evidence type="ECO:0000313" key="4">
    <source>
        <dbReference type="Proteomes" id="UP000568664"/>
    </source>
</evidence>
<proteinExistence type="inferred from homology"/>
<reference evidence="3 4" key="1">
    <citation type="submission" date="2020-04" db="EMBL/GenBank/DDBJ databases">
        <title>Thalassotalea sp. M1531, isolated from the surface of marine red alga.</title>
        <authorList>
            <person name="Pang L."/>
            <person name="Lu D.-C."/>
        </authorList>
    </citation>
    <scope>NUCLEOTIDE SEQUENCE [LARGE SCALE GENOMIC DNA]</scope>
    <source>
        <strain evidence="3 4">M1531</strain>
    </source>
</reference>
<dbReference type="AlphaFoldDB" id="A0A7Y0L9I4"/>
<comment type="similarity">
    <text evidence="1">Belongs to the YciI family.</text>
</comment>
<dbReference type="RefSeq" id="WP_169073474.1">
    <property type="nucleotide sequence ID" value="NZ_JABBXH010000001.1"/>
</dbReference>